<dbReference type="PANTHER" id="PTHR37829:SF3">
    <property type="entry name" value="PROTEIN JAYE-RELATED"/>
    <property type="match status" value="1"/>
</dbReference>
<feature type="domain" description="Baseplate J-like C-terminal" evidence="3">
    <location>
        <begin position="266"/>
        <end position="348"/>
    </location>
</feature>
<dbReference type="Pfam" id="PF26078">
    <property type="entry name" value="Baseplate_J_M"/>
    <property type="match status" value="1"/>
</dbReference>
<protein>
    <submittedName>
        <fullName evidence="4">Baseplate J like protein</fullName>
    </submittedName>
</protein>
<name>A0A8S5S947_9CAUD</name>
<proteinExistence type="inferred from homology"/>
<comment type="similarity">
    <text evidence="1">Belongs to the Mu gp47/PBSX XkdT family.</text>
</comment>
<dbReference type="EMBL" id="BK032552">
    <property type="protein sequence ID" value="DAF47242.1"/>
    <property type="molecule type" value="Genomic_DNA"/>
</dbReference>
<reference evidence="4" key="1">
    <citation type="journal article" date="2021" name="Proc. Natl. Acad. Sci. U.S.A.">
        <title>A Catalog of Tens of Thousands of Viruses from Human Metagenomes Reveals Hidden Associations with Chronic Diseases.</title>
        <authorList>
            <person name="Tisza M.J."/>
            <person name="Buck C.B."/>
        </authorList>
    </citation>
    <scope>NUCLEOTIDE SEQUENCE</scope>
    <source>
        <strain evidence="4">Ctb3910</strain>
    </source>
</reference>
<accession>A0A8S5S947</accession>
<dbReference type="Pfam" id="PF26079">
    <property type="entry name" value="Baseplate_J_C"/>
    <property type="match status" value="1"/>
</dbReference>
<evidence type="ECO:0000313" key="4">
    <source>
        <dbReference type="EMBL" id="DAF47242.1"/>
    </source>
</evidence>
<feature type="domain" description="Baseplate J-like central" evidence="2">
    <location>
        <begin position="190"/>
        <end position="259"/>
    </location>
</feature>
<organism evidence="4">
    <name type="scientific">Siphoviridae sp. ctb3910</name>
    <dbReference type="NCBI Taxonomy" id="2827897"/>
    <lineage>
        <taxon>Viruses</taxon>
        <taxon>Duplodnaviria</taxon>
        <taxon>Heunggongvirae</taxon>
        <taxon>Uroviricota</taxon>
        <taxon>Caudoviricetes</taxon>
    </lineage>
</organism>
<dbReference type="InterPro" id="IPR058531">
    <property type="entry name" value="Baseplate_J_M"/>
</dbReference>
<evidence type="ECO:0000256" key="1">
    <source>
        <dbReference type="ARBA" id="ARBA00038087"/>
    </source>
</evidence>
<dbReference type="InterPro" id="IPR058530">
    <property type="entry name" value="Baseplate_J-like_C"/>
</dbReference>
<dbReference type="PANTHER" id="PTHR37829">
    <property type="entry name" value="PHAGE-LIKE ELEMENT PBSX PROTEIN XKDT"/>
    <property type="match status" value="1"/>
</dbReference>
<evidence type="ECO:0000259" key="3">
    <source>
        <dbReference type="Pfam" id="PF26079"/>
    </source>
</evidence>
<dbReference type="InterPro" id="IPR052399">
    <property type="entry name" value="Phage_Baseplate_Assmbl_Protein"/>
</dbReference>
<evidence type="ECO:0000259" key="2">
    <source>
        <dbReference type="Pfam" id="PF26078"/>
    </source>
</evidence>
<sequence>MFEDKTHLNLKNEMLIGTELPIAKNEGSILDSMFSSIALAHASIYTVLDKLLNIAFIKDSYGDNLDKRVQEFGVYRKEGKESVGQALFIGEVGQEIPSGAIISAFGNKYEVLDNQDGRINDENGVTLYIRSMGVGASVNSVSTVDFTLVSPENDKITSIRSVGALEGGVDPETDDELKERFFYLQAHKGTSGNVDDYINWALSVDGVKNVKVVPLWNGNGTVKVIVMSKNNRNVAPEVVEAAKKYIEVKRPIGASVTVTTPTILDINISATVEVDDNYTLDQVKEGFIQALDDYLVKSVKEITYTKVAGLLVSTDGVIDFSNLTINGATRNIKLITDQVGAVGSITLTKGVID</sequence>